<comment type="caution">
    <text evidence="2">The sequence shown here is derived from an EMBL/GenBank/DDBJ whole genome shotgun (WGS) entry which is preliminary data.</text>
</comment>
<accession>A0A652L9G4</accession>
<feature type="compositionally biased region" description="Basic and acidic residues" evidence="1">
    <location>
        <begin position="64"/>
        <end position="78"/>
    </location>
</feature>
<reference evidence="2" key="1">
    <citation type="submission" date="2018-10" db="EMBL/GenBank/DDBJ databases">
        <authorList>
            <person name="Hariharan J."/>
            <person name="Choudoir M.J."/>
            <person name="Diebold P."/>
            <person name="Panke-Buisse K."/>
            <person name="Campbell A.N."/>
            <person name="Buckley D.H."/>
        </authorList>
    </citation>
    <scope>NUCLEOTIDE SEQUENCE</scope>
    <source>
        <strain evidence="2">Gb1</strain>
    </source>
</reference>
<feature type="region of interest" description="Disordered" evidence="1">
    <location>
        <begin position="41"/>
        <end position="78"/>
    </location>
</feature>
<sequence length="78" mass="8502">MARTERQTDRQAEYVCPACKQPVATVLARHKTLGIFVPHWGPGPCDNPECHRHEGTSGANSGSDRGRHSVRGKDSVGH</sequence>
<dbReference type="AlphaFoldDB" id="A0A652L9G4"/>
<evidence type="ECO:0000256" key="1">
    <source>
        <dbReference type="SAM" id="MobiDB-lite"/>
    </source>
</evidence>
<dbReference type="EMBL" id="RDBM01000027">
    <property type="protein sequence ID" value="TXS31798.1"/>
    <property type="molecule type" value="Genomic_DNA"/>
</dbReference>
<gene>
    <name evidence="2" type="ORF">EAO74_08580</name>
</gene>
<evidence type="ECO:0000313" key="2">
    <source>
        <dbReference type="EMBL" id="TXS31798.1"/>
    </source>
</evidence>
<organism evidence="2">
    <name type="scientific">Streptomyces sp. gb1(2016)</name>
    <dbReference type="NCBI Taxonomy" id="1828321"/>
    <lineage>
        <taxon>Bacteria</taxon>
        <taxon>Bacillati</taxon>
        <taxon>Actinomycetota</taxon>
        <taxon>Actinomycetes</taxon>
        <taxon>Kitasatosporales</taxon>
        <taxon>Streptomycetaceae</taxon>
        <taxon>Streptomyces</taxon>
    </lineage>
</organism>
<protein>
    <submittedName>
        <fullName evidence="2">Uncharacterized protein</fullName>
    </submittedName>
</protein>
<name>A0A652L9G4_9ACTN</name>
<proteinExistence type="predicted"/>